<protein>
    <recommendedName>
        <fullName evidence="13">Endonuclease/exonuclease/phosphatase domain-containing protein</fullName>
    </recommendedName>
</protein>
<dbReference type="GO" id="GO:0006302">
    <property type="term" value="P:double-strand break repair"/>
    <property type="evidence" value="ECO:0007669"/>
    <property type="project" value="TreeGrafter"/>
</dbReference>
<keyword evidence="9" id="KW-0234">DNA repair</keyword>
<sequence>MLPDRLYRALSAFNHSTQRWAAIPLHGPLAQRPSLPPRDVDKQRLSLVSWNVDAFHSRPAARSKLILKHILEGPKPPGIKSGLAFGTLSSATDAEDNTSFDDVPFATMTLLSNKCFASDSDPQEGGDGVEGGRKLMPESVFRMPLASKYGRDVLCVDIAAPAPAAPGTVLRLLNVHLDSLDSLLWRTQQMEILAGVLREPGCGGGLIAGDFNAITPEDDGLVDKNELVDAWVALHGRTGPNGVTWGVGVELKNGLKPGRLDKVAMLGLKAEEMEVLQLGLIHVPRPAGPPLDSPWSDHCGLRCTFTI</sequence>
<comment type="cofactor">
    <cofactor evidence="2">
        <name>Mg(2+)</name>
        <dbReference type="ChEBI" id="CHEBI:18420"/>
    </cofactor>
</comment>
<keyword evidence="4" id="KW-0540">Nuclease</keyword>
<dbReference type="SUPFAM" id="SSF56219">
    <property type="entry name" value="DNase I-like"/>
    <property type="match status" value="1"/>
</dbReference>
<evidence type="ECO:0000256" key="4">
    <source>
        <dbReference type="ARBA" id="ARBA00022722"/>
    </source>
</evidence>
<dbReference type="EMBL" id="NHYD01001921">
    <property type="protein sequence ID" value="PPQ89205.1"/>
    <property type="molecule type" value="Genomic_DNA"/>
</dbReference>
<dbReference type="AlphaFoldDB" id="A0A409XEN7"/>
<comment type="caution">
    <text evidence="11">The sequence shown here is derived from an EMBL/GenBank/DDBJ whole genome shotgun (WGS) entry which is preliminary data.</text>
</comment>
<comment type="subcellular location">
    <subcellularLocation>
        <location evidence="3">Nucleus</location>
    </subcellularLocation>
</comment>
<accession>A0A409XEN7</accession>
<evidence type="ECO:0000256" key="5">
    <source>
        <dbReference type="ARBA" id="ARBA00022723"/>
    </source>
</evidence>
<dbReference type="GO" id="GO:0005737">
    <property type="term" value="C:cytoplasm"/>
    <property type="evidence" value="ECO:0007669"/>
    <property type="project" value="TreeGrafter"/>
</dbReference>
<keyword evidence="10" id="KW-0539">Nucleus</keyword>
<keyword evidence="8" id="KW-0460">Magnesium</keyword>
<evidence type="ECO:0000313" key="12">
    <source>
        <dbReference type="Proteomes" id="UP000283269"/>
    </source>
</evidence>
<dbReference type="InterPro" id="IPR051547">
    <property type="entry name" value="TDP2-like"/>
</dbReference>
<dbReference type="OrthoDB" id="9975959at2759"/>
<evidence type="ECO:0000256" key="8">
    <source>
        <dbReference type="ARBA" id="ARBA00022842"/>
    </source>
</evidence>
<dbReference type="GO" id="GO:0003697">
    <property type="term" value="F:single-stranded DNA binding"/>
    <property type="evidence" value="ECO:0007669"/>
    <property type="project" value="TreeGrafter"/>
</dbReference>
<keyword evidence="7" id="KW-0378">Hydrolase</keyword>
<evidence type="ECO:0000256" key="3">
    <source>
        <dbReference type="ARBA" id="ARBA00004123"/>
    </source>
</evidence>
<evidence type="ECO:0000256" key="1">
    <source>
        <dbReference type="ARBA" id="ARBA00001936"/>
    </source>
</evidence>
<keyword evidence="5" id="KW-0479">Metal-binding</keyword>
<dbReference type="GO" id="GO:0070260">
    <property type="term" value="F:5'-tyrosyl-DNA phosphodiesterase activity"/>
    <property type="evidence" value="ECO:0007669"/>
    <property type="project" value="TreeGrafter"/>
</dbReference>
<organism evidence="11 12">
    <name type="scientific">Psilocybe cyanescens</name>
    <dbReference type="NCBI Taxonomy" id="93625"/>
    <lineage>
        <taxon>Eukaryota</taxon>
        <taxon>Fungi</taxon>
        <taxon>Dikarya</taxon>
        <taxon>Basidiomycota</taxon>
        <taxon>Agaricomycotina</taxon>
        <taxon>Agaricomycetes</taxon>
        <taxon>Agaricomycetidae</taxon>
        <taxon>Agaricales</taxon>
        <taxon>Agaricineae</taxon>
        <taxon>Strophariaceae</taxon>
        <taxon>Psilocybe</taxon>
    </lineage>
</organism>
<keyword evidence="6" id="KW-0227">DNA damage</keyword>
<comment type="cofactor">
    <cofactor evidence="1">
        <name>Mn(2+)</name>
        <dbReference type="ChEBI" id="CHEBI:29035"/>
    </cofactor>
</comment>
<evidence type="ECO:0000256" key="2">
    <source>
        <dbReference type="ARBA" id="ARBA00001946"/>
    </source>
</evidence>
<reference evidence="11 12" key="1">
    <citation type="journal article" date="2018" name="Evol. Lett.">
        <title>Horizontal gene cluster transfer increased hallucinogenic mushroom diversity.</title>
        <authorList>
            <person name="Reynolds H.T."/>
            <person name="Vijayakumar V."/>
            <person name="Gluck-Thaler E."/>
            <person name="Korotkin H.B."/>
            <person name="Matheny P.B."/>
            <person name="Slot J.C."/>
        </authorList>
    </citation>
    <scope>NUCLEOTIDE SEQUENCE [LARGE SCALE GENOMIC DNA]</scope>
    <source>
        <strain evidence="11 12">2631</strain>
    </source>
</reference>
<keyword evidence="12" id="KW-1185">Reference proteome</keyword>
<dbReference type="PANTHER" id="PTHR15822:SF4">
    <property type="entry name" value="TYROSYL-DNA PHOSPHODIESTERASE 2"/>
    <property type="match status" value="1"/>
</dbReference>
<dbReference type="GO" id="GO:0005634">
    <property type="term" value="C:nucleus"/>
    <property type="evidence" value="ECO:0007669"/>
    <property type="project" value="UniProtKB-SubCell"/>
</dbReference>
<dbReference type="PANTHER" id="PTHR15822">
    <property type="entry name" value="TRAF AND TNF RECEPTOR-ASSOCIATED PROTEIN"/>
    <property type="match status" value="1"/>
</dbReference>
<dbReference type="Proteomes" id="UP000283269">
    <property type="component" value="Unassembled WGS sequence"/>
</dbReference>
<dbReference type="Gene3D" id="3.60.10.10">
    <property type="entry name" value="Endonuclease/exonuclease/phosphatase"/>
    <property type="match status" value="1"/>
</dbReference>
<dbReference type="GO" id="GO:0046872">
    <property type="term" value="F:metal ion binding"/>
    <property type="evidence" value="ECO:0007669"/>
    <property type="project" value="UniProtKB-KW"/>
</dbReference>
<gene>
    <name evidence="11" type="ORF">CVT25_001274</name>
</gene>
<name>A0A409XEN7_PSICY</name>
<dbReference type="InterPro" id="IPR036691">
    <property type="entry name" value="Endo/exonu/phosph_ase_sf"/>
</dbReference>
<dbReference type="GO" id="GO:0004518">
    <property type="term" value="F:nuclease activity"/>
    <property type="evidence" value="ECO:0007669"/>
    <property type="project" value="UniProtKB-KW"/>
</dbReference>
<evidence type="ECO:0000256" key="10">
    <source>
        <dbReference type="ARBA" id="ARBA00023242"/>
    </source>
</evidence>
<proteinExistence type="predicted"/>
<evidence type="ECO:0000256" key="7">
    <source>
        <dbReference type="ARBA" id="ARBA00022801"/>
    </source>
</evidence>
<evidence type="ECO:0008006" key="13">
    <source>
        <dbReference type="Google" id="ProtNLM"/>
    </source>
</evidence>
<dbReference type="InParanoid" id="A0A409XEN7"/>
<evidence type="ECO:0000313" key="11">
    <source>
        <dbReference type="EMBL" id="PPQ89205.1"/>
    </source>
</evidence>
<evidence type="ECO:0000256" key="9">
    <source>
        <dbReference type="ARBA" id="ARBA00023204"/>
    </source>
</evidence>
<evidence type="ECO:0000256" key="6">
    <source>
        <dbReference type="ARBA" id="ARBA00022763"/>
    </source>
</evidence>